<sequence length="119" mass="13431">MSKTIFIPPRGSINPRAAAYYQAAVERELTTREVRLLPYIQYVVMNGGAIDARRVNAEEVAILEGLHAAGWVIFKRGDNGYQLAVTESYWQHMNYVLFITYAVQVVDDVECGGCDRCQQ</sequence>
<evidence type="ECO:0000313" key="1">
    <source>
        <dbReference type="EMBL" id="QAX92322.1"/>
    </source>
</evidence>
<keyword evidence="2" id="KW-1185">Reference proteome</keyword>
<accession>A0A411AW39</accession>
<protein>
    <submittedName>
        <fullName evidence="1">Uncharacterized protein</fullName>
    </submittedName>
</protein>
<dbReference type="EMBL" id="MK388689">
    <property type="protein sequence ID" value="QAX92322.1"/>
    <property type="molecule type" value="Genomic_DNA"/>
</dbReference>
<gene>
    <name evidence="1" type="ORF">LIET2_gp070</name>
</gene>
<evidence type="ECO:0000313" key="2">
    <source>
        <dbReference type="Proteomes" id="UP000289486"/>
    </source>
</evidence>
<proteinExistence type="predicted"/>
<organism evidence="1 2">
    <name type="scientific">Pantoea phage vB_PagM_LIET2</name>
    <dbReference type="NCBI Taxonomy" id="2508071"/>
    <lineage>
        <taxon>Viruses</taxon>
        <taxon>Duplodnaviria</taxon>
        <taxon>Heunggongvirae</taxon>
        <taxon>Uroviricota</taxon>
        <taxon>Caudoviricetes</taxon>
        <taxon>Lietduovirus</taxon>
        <taxon>Lietduovirus LIET2</taxon>
    </lineage>
</organism>
<name>A0A411AW39_9CAUD</name>
<reference evidence="1 2" key="1">
    <citation type="submission" date="2019-01" db="EMBL/GenBank/DDBJ databases">
        <title>Complete genome sequence of Pantoea phage vB_PagM_LIET2.</title>
        <authorList>
            <person name="Truncaite L."/>
            <person name="Simoliuniene M."/>
            <person name="Kazlauskas D."/>
            <person name="Meskys R."/>
            <person name="Simoliunas E."/>
        </authorList>
    </citation>
    <scope>NUCLEOTIDE SEQUENCE [LARGE SCALE GENOMIC DNA]</scope>
</reference>
<dbReference type="Proteomes" id="UP000289486">
    <property type="component" value="Segment"/>
</dbReference>